<evidence type="ECO:0000256" key="10">
    <source>
        <dbReference type="SAM" id="Coils"/>
    </source>
</evidence>
<dbReference type="CDD" id="cd01799">
    <property type="entry name" value="Ubl_HOIL1"/>
    <property type="match status" value="1"/>
</dbReference>
<dbReference type="PANTHER" id="PTHR22770:SF13">
    <property type="entry name" value="RING-TYPE DOMAIN-CONTAINING PROTEIN"/>
    <property type="match status" value="1"/>
</dbReference>
<protein>
    <submittedName>
        <fullName evidence="17">Uncharacterized protein LOC410462</fullName>
    </submittedName>
</protein>
<feature type="region of interest" description="Disordered" evidence="11">
    <location>
        <begin position="323"/>
        <end position="349"/>
    </location>
</feature>
<dbReference type="PROSITE" id="PS00518">
    <property type="entry name" value="ZF_RING_1"/>
    <property type="match status" value="1"/>
</dbReference>
<dbReference type="CDD" id="cd16633">
    <property type="entry name" value="mRING-HC-C3HC3D_RBR_HOIL1"/>
    <property type="match status" value="1"/>
</dbReference>
<dbReference type="GO" id="GO:0071797">
    <property type="term" value="C:LUBAC complex"/>
    <property type="evidence" value="ECO:0007669"/>
    <property type="project" value="TreeGrafter"/>
</dbReference>
<dbReference type="InterPro" id="IPR051628">
    <property type="entry name" value="LUBAC_E3_Ligases"/>
</dbReference>
<evidence type="ECO:0000256" key="11">
    <source>
        <dbReference type="SAM" id="MobiDB-lite"/>
    </source>
</evidence>
<dbReference type="InterPro" id="IPR047557">
    <property type="entry name" value="Rcat_RBR_HOIL1"/>
</dbReference>
<dbReference type="InterPro" id="IPR047559">
    <property type="entry name" value="HOIL1_RBR_mRING-HC-C3HC3D"/>
</dbReference>
<evidence type="ECO:0000256" key="5">
    <source>
        <dbReference type="ARBA" id="ARBA00022737"/>
    </source>
</evidence>
<evidence type="ECO:0000259" key="12">
    <source>
        <dbReference type="PROSITE" id="PS50053"/>
    </source>
</evidence>
<feature type="compositionally biased region" description="Basic and acidic residues" evidence="11">
    <location>
        <begin position="267"/>
        <end position="288"/>
    </location>
</feature>
<dbReference type="Proteomes" id="UP000005203">
    <property type="component" value="Linkage group LG13"/>
</dbReference>
<dbReference type="PROSITE" id="PS50089">
    <property type="entry name" value="ZF_RING_2"/>
    <property type="match status" value="1"/>
</dbReference>
<dbReference type="GO" id="GO:0097039">
    <property type="term" value="P:protein linear polyubiquitination"/>
    <property type="evidence" value="ECO:0007669"/>
    <property type="project" value="TreeGrafter"/>
</dbReference>
<reference evidence="17" key="2">
    <citation type="submission" date="2025-04" db="UniProtKB">
        <authorList>
            <consortium name="RefSeq"/>
        </authorList>
    </citation>
    <scope>IDENTIFICATION</scope>
    <source>
        <strain evidence="17">DH4</strain>
        <tissue evidence="17">Whole body</tissue>
    </source>
</reference>
<feature type="region of interest" description="Disordered" evidence="11">
    <location>
        <begin position="66"/>
        <end position="93"/>
    </location>
</feature>
<dbReference type="GO" id="GO:0008270">
    <property type="term" value="F:zinc ion binding"/>
    <property type="evidence" value="ECO:0007669"/>
    <property type="project" value="UniProtKB-KW"/>
</dbReference>
<feature type="coiled-coil region" evidence="10">
    <location>
        <begin position="1232"/>
        <end position="1259"/>
    </location>
</feature>
<dbReference type="OrthoDB" id="261960at2759"/>
<keyword evidence="4" id="KW-0479">Metal-binding</keyword>
<accession>A0A8B6YUD9</accession>
<dbReference type="PANTHER" id="PTHR22770">
    <property type="entry name" value="UBIQUITIN CONJUGATING ENZYME 7 INTERACTING PROTEIN-RELATED"/>
    <property type="match status" value="1"/>
</dbReference>
<keyword evidence="10" id="KW-0175">Coiled coil</keyword>
<dbReference type="InterPro" id="IPR000626">
    <property type="entry name" value="Ubiquitin-like_dom"/>
</dbReference>
<evidence type="ECO:0000313" key="16">
    <source>
        <dbReference type="Proteomes" id="UP000005203"/>
    </source>
</evidence>
<keyword evidence="5" id="KW-0677">Repeat</keyword>
<evidence type="ECO:0000313" key="17">
    <source>
        <dbReference type="RefSeq" id="XP_006560383.2"/>
    </source>
</evidence>
<dbReference type="EnsemblMetazoa" id="XM_006560320">
    <property type="protein sequence ID" value="XP_006560383"/>
    <property type="gene ID" value="LOC410462"/>
</dbReference>
<dbReference type="InterPro" id="IPR013083">
    <property type="entry name" value="Znf_RING/FYVE/PHD"/>
</dbReference>
<dbReference type="GeneID" id="410462"/>
<evidence type="ECO:0000256" key="4">
    <source>
        <dbReference type="ARBA" id="ARBA00022723"/>
    </source>
</evidence>
<dbReference type="InterPro" id="IPR001841">
    <property type="entry name" value="Znf_RING"/>
</dbReference>
<keyword evidence="8" id="KW-0862">Zinc</keyword>
<dbReference type="CDD" id="cd20345">
    <property type="entry name" value="BRcat_RBR_HOIL1"/>
    <property type="match status" value="1"/>
</dbReference>
<feature type="domain" description="Ubiquitin-like" evidence="12">
    <location>
        <begin position="1127"/>
        <end position="1202"/>
    </location>
</feature>
<dbReference type="CDD" id="cd20358">
    <property type="entry name" value="Rcat_RBR_HOIL1"/>
    <property type="match status" value="1"/>
</dbReference>
<dbReference type="PROSITE" id="PS51873">
    <property type="entry name" value="TRIAD"/>
    <property type="match status" value="1"/>
</dbReference>
<feature type="compositionally biased region" description="Basic and acidic residues" evidence="11">
    <location>
        <begin position="244"/>
        <end position="254"/>
    </location>
</feature>
<evidence type="ECO:0000256" key="2">
    <source>
        <dbReference type="ARBA" id="ARBA00022553"/>
    </source>
</evidence>
<name>A0A7M7GQW1_APIME</name>
<dbReference type="GO" id="GO:0009893">
    <property type="term" value="P:positive regulation of metabolic process"/>
    <property type="evidence" value="ECO:0007669"/>
    <property type="project" value="UniProtKB-ARBA"/>
</dbReference>
<dbReference type="InterPro" id="IPR029071">
    <property type="entry name" value="Ubiquitin-like_domsf"/>
</dbReference>
<dbReference type="InterPro" id="IPR047558">
    <property type="entry name" value="BRcat_RBR_HOIL1"/>
</dbReference>
<evidence type="ECO:0000256" key="3">
    <source>
        <dbReference type="ARBA" id="ARBA00022679"/>
    </source>
</evidence>
<dbReference type="GO" id="GO:0043161">
    <property type="term" value="P:proteasome-mediated ubiquitin-dependent protein catabolic process"/>
    <property type="evidence" value="ECO:0007669"/>
    <property type="project" value="TreeGrafter"/>
</dbReference>
<reference evidence="15" key="1">
    <citation type="submission" date="2021-01" db="UniProtKB">
        <authorList>
            <consortium name="EnsemblMetazoa"/>
        </authorList>
    </citation>
    <scope>IDENTIFICATION</scope>
    <source>
        <strain evidence="15">DH4</strain>
    </source>
</reference>
<dbReference type="GO" id="GO:0004842">
    <property type="term" value="F:ubiquitin-protein transferase activity"/>
    <property type="evidence" value="ECO:0007669"/>
    <property type="project" value="TreeGrafter"/>
</dbReference>
<dbReference type="GO" id="GO:0043130">
    <property type="term" value="F:ubiquitin binding"/>
    <property type="evidence" value="ECO:0007669"/>
    <property type="project" value="TreeGrafter"/>
</dbReference>
<feature type="region of interest" description="Disordered" evidence="11">
    <location>
        <begin position="620"/>
        <end position="642"/>
    </location>
</feature>
<dbReference type="PROSITE" id="PS50053">
    <property type="entry name" value="UBIQUITIN_2"/>
    <property type="match status" value="1"/>
</dbReference>
<dbReference type="RefSeq" id="XP_006560383.2">
    <property type="nucleotide sequence ID" value="XM_006560320.3"/>
</dbReference>
<evidence type="ECO:0000256" key="7">
    <source>
        <dbReference type="ARBA" id="ARBA00022786"/>
    </source>
</evidence>
<dbReference type="SUPFAM" id="SSF57850">
    <property type="entry name" value="RING/U-box"/>
    <property type="match status" value="3"/>
</dbReference>
<dbReference type="InterPro" id="IPR017907">
    <property type="entry name" value="Znf_RING_CS"/>
</dbReference>
<feature type="compositionally biased region" description="Basic and acidic residues" evidence="11">
    <location>
        <begin position="630"/>
        <end position="639"/>
    </location>
</feature>
<dbReference type="Gene3D" id="3.30.40.10">
    <property type="entry name" value="Zinc/RING finger domain, C3HC4 (zinc finger)"/>
    <property type="match status" value="1"/>
</dbReference>
<comment type="pathway">
    <text evidence="1">Protein modification; protein ubiquitination.</text>
</comment>
<keyword evidence="6 9" id="KW-0863">Zinc-finger</keyword>
<dbReference type="InterPro" id="IPR044066">
    <property type="entry name" value="TRIAD_supradom"/>
</dbReference>
<evidence type="ECO:0000256" key="1">
    <source>
        <dbReference type="ARBA" id="ARBA00004906"/>
    </source>
</evidence>
<dbReference type="KEGG" id="ame:410462"/>
<keyword evidence="3" id="KW-0808">Transferase</keyword>
<feature type="region of interest" description="Disordered" evidence="11">
    <location>
        <begin position="1008"/>
        <end position="1072"/>
    </location>
</feature>
<dbReference type="SUPFAM" id="SSF54236">
    <property type="entry name" value="Ubiquitin-like"/>
    <property type="match status" value="1"/>
</dbReference>
<feature type="compositionally biased region" description="Basic and acidic residues" evidence="11">
    <location>
        <begin position="79"/>
        <end position="89"/>
    </location>
</feature>
<evidence type="ECO:0000259" key="13">
    <source>
        <dbReference type="PROSITE" id="PS50089"/>
    </source>
</evidence>
<evidence type="ECO:0000256" key="8">
    <source>
        <dbReference type="ARBA" id="ARBA00022833"/>
    </source>
</evidence>
<dbReference type="Gene3D" id="3.10.20.90">
    <property type="entry name" value="Phosphatidylinositol 3-kinase Catalytic Subunit, Chain A, domain 1"/>
    <property type="match status" value="1"/>
</dbReference>
<dbReference type="FunFam" id="3.30.40.10:FF:000137">
    <property type="entry name" value="RanBP-type and C3HC4-type zinc finger-containing protein 1"/>
    <property type="match status" value="1"/>
</dbReference>
<feature type="compositionally biased region" description="Polar residues" evidence="11">
    <location>
        <begin position="1031"/>
        <end position="1048"/>
    </location>
</feature>
<feature type="compositionally biased region" description="Basic residues" evidence="11">
    <location>
        <begin position="222"/>
        <end position="234"/>
    </location>
</feature>
<accession>A0A7M7GQW1</accession>
<feature type="domain" description="RING-type" evidence="14">
    <location>
        <begin position="1286"/>
        <end position="1515"/>
    </location>
</feature>
<feature type="compositionally biased region" description="Acidic residues" evidence="11">
    <location>
        <begin position="1057"/>
        <end position="1068"/>
    </location>
</feature>
<evidence type="ECO:0000313" key="15">
    <source>
        <dbReference type="EnsemblMetazoa" id="XP_006560383"/>
    </source>
</evidence>
<feature type="region of interest" description="Disordered" evidence="11">
    <location>
        <begin position="799"/>
        <end position="836"/>
    </location>
</feature>
<keyword evidence="16" id="KW-1185">Reference proteome</keyword>
<sequence>MVLRAACSIEASTFPNGVRITDREGRTPDVAATEASVDSRTVNEGRGLNARFSLFKWFKRAGNRDSSAEKRRKTIGRYGDARGEKEARQRRSVSSSVESVDTFYSTTTVRSFAFHTGTLGGGCNGLSLDVLGQAGEVGPFAAGASKVAVGNKENESAASTLPANVHRRDITARYSLQPSSATFNSCGNLSPLPDRIPLLESLERLEDERKAGRYSAVVNSSTRRRVHVKGKRRAPNPPASSIKESTEVDARETAARNSSRRKRRAPKPPERIVDERDSRGKKWEDRVTDGGMDGKGTRPDTEDVQTLSNDTLVLQGGVLLSRREIKRETRSTRDTSGGSSDTAVLHESQSAAATVGTLSAAMPRPWYKRSVFEHSRDSGASRRGDVLRAPTSSTIEIKEECGATNATTTITTTVATTTTASASTGYSVDASLSRLSFFHRGGSQAEDRKREAKRRSGLSILTNISELDKEAAAIVQEEQARARASMLFNSSRFVDAFERRSDANEELVQDIVTSAMESSSPRRGTRALISKFNAISNITKVTVNSNFFARNARDQQQPGKFERDAARNAKVLERDWKDHPRFSVRPGSGQAGHVEKDISRYFPPQQKAGKASRVVAENAEMGGKISGTKSGKEQNDKLASETSNRISLLQSQLAANRTSDRILRKDGSCAPATDEKIRLKHEEKREKEAKTSNEDLRRYLFPRNSAEPRERFASSIFEEPRKLNKQQRLDGVQKEFSDIFDEIDKQLRMKEFKFIDRRSLLETATPANQRNKVGEEEEEAGISSKVTKVLDILVEAEKDAKTKSGAPPEKSIILEDTSRPSEASAKTKSGRSPLLNTIEDPITTDLKEMLKEMKHSLPKRSKPGKIVTRNTDVTEKPVVEKETVNVPDPGKTRYFVSAVTKVENITVPNDYELDKQKVSCSVQTSGNIRRLSQPSTSVVEQRPSTSGWKQENVLYKTSGKSLASSGLKNTFQLIRPRDFAEIEATKTTRSAPNENTYANVIEQSIYANAHVPPPSSPKPRSDPSRPANVTKIDNNNTGQAASKASPTIQREFPTQEDTFEDSCEEDDNSGGKNMNTLAINRLLRKLEAAIASGHHQQAAGLAKELARLKIHCSVIRQRSARLKDQLIKVNMYIEDKLAHQGPIPLQLPSRMTVAELKAKIHTEFEIPTNVQRWIIGKNLADRDEASLNELQAVNGSPVFLYLVAPELRSESVVQIEKSSGTEEMPNVANDDISTSTEVLQIVEQDHEEVEEEPQKIEERNTPVEVKMDRYEELISLENCDVIPNSEPIECPVCFVTYGPREGVILRDCLHMFCRSCIANTIRYCEEAEVKCPYRDSEYTCESTLQEREIKALVEPEVYQQHLAKSIAQAENNAGNNAFHCKTPDCPGWCIYDDDVNNFLCPVCGANNCLTCQAIHTGKNCKQYQQELRLSKETDQESRRTAEMLEEMVDRGEALACPTCAVVLMKKWGCDWLRCSMCKTEICWVTRGPRWGPAGKGDTSGGCRCGENGVKCHPRCNYCH</sequence>
<feature type="domain" description="RING-type" evidence="13">
    <location>
        <begin position="1290"/>
        <end position="1332"/>
    </location>
</feature>
<evidence type="ECO:0000256" key="6">
    <source>
        <dbReference type="ARBA" id="ARBA00022771"/>
    </source>
</evidence>
<evidence type="ECO:0000259" key="14">
    <source>
        <dbReference type="PROSITE" id="PS51873"/>
    </source>
</evidence>
<proteinExistence type="predicted"/>
<feature type="compositionally biased region" description="Basic and acidic residues" evidence="11">
    <location>
        <begin position="323"/>
        <end position="333"/>
    </location>
</feature>
<feature type="region of interest" description="Disordered" evidence="11">
    <location>
        <begin position="216"/>
        <end position="309"/>
    </location>
</feature>
<keyword evidence="7" id="KW-0833">Ubl conjugation pathway</keyword>
<keyword evidence="2" id="KW-0597">Phosphoprotein</keyword>
<organism evidence="15">
    <name type="scientific">Apis mellifera</name>
    <name type="common">Honeybee</name>
    <dbReference type="NCBI Taxonomy" id="7460"/>
    <lineage>
        <taxon>Eukaryota</taxon>
        <taxon>Metazoa</taxon>
        <taxon>Ecdysozoa</taxon>
        <taxon>Arthropoda</taxon>
        <taxon>Hexapoda</taxon>
        <taxon>Insecta</taxon>
        <taxon>Pterygota</taxon>
        <taxon>Neoptera</taxon>
        <taxon>Endopterygota</taxon>
        <taxon>Hymenoptera</taxon>
        <taxon>Apocrita</taxon>
        <taxon>Aculeata</taxon>
        <taxon>Apoidea</taxon>
        <taxon>Anthophila</taxon>
        <taxon>Apidae</taxon>
        <taxon>Apis</taxon>
    </lineage>
</organism>
<gene>
    <name evidence="17" type="primary">LOC410462</name>
</gene>
<evidence type="ECO:0000256" key="9">
    <source>
        <dbReference type="PROSITE-ProRule" id="PRU00175"/>
    </source>
</evidence>